<evidence type="ECO:0000256" key="1">
    <source>
        <dbReference type="SAM" id="Phobius"/>
    </source>
</evidence>
<gene>
    <name evidence="3" type="ORF">FNV43_RR25076</name>
</gene>
<accession>A0A8K0DRS8</accession>
<keyword evidence="4" id="KW-1185">Reference proteome</keyword>
<protein>
    <recommendedName>
        <fullName evidence="2">LRAT domain-containing protein</fullName>
    </recommendedName>
</protein>
<dbReference type="PANTHER" id="PTHR46137">
    <property type="entry name" value="OS05G0310600 PROTEIN"/>
    <property type="match status" value="1"/>
</dbReference>
<dbReference type="AlphaFoldDB" id="A0A8K0DRS8"/>
<dbReference type="PANTHER" id="PTHR46137:SF3">
    <property type="entry name" value="OS05G0310600 PROTEIN"/>
    <property type="match status" value="1"/>
</dbReference>
<keyword evidence="1" id="KW-0472">Membrane</keyword>
<keyword evidence="1" id="KW-1133">Transmembrane helix</keyword>
<organism evidence="3 4">
    <name type="scientific">Rhamnella rubrinervis</name>
    <dbReference type="NCBI Taxonomy" id="2594499"/>
    <lineage>
        <taxon>Eukaryota</taxon>
        <taxon>Viridiplantae</taxon>
        <taxon>Streptophyta</taxon>
        <taxon>Embryophyta</taxon>
        <taxon>Tracheophyta</taxon>
        <taxon>Spermatophyta</taxon>
        <taxon>Magnoliopsida</taxon>
        <taxon>eudicotyledons</taxon>
        <taxon>Gunneridae</taxon>
        <taxon>Pentapetalae</taxon>
        <taxon>rosids</taxon>
        <taxon>fabids</taxon>
        <taxon>Rosales</taxon>
        <taxon>Rhamnaceae</taxon>
        <taxon>rhamnoid group</taxon>
        <taxon>Rhamneae</taxon>
        <taxon>Rhamnella</taxon>
    </lineage>
</organism>
<feature type="domain" description="LRAT" evidence="2">
    <location>
        <begin position="20"/>
        <end position="147"/>
    </location>
</feature>
<dbReference type="EMBL" id="VOIH02000011">
    <property type="protein sequence ID" value="KAF3433973.1"/>
    <property type="molecule type" value="Genomic_DNA"/>
</dbReference>
<comment type="caution">
    <text evidence="3">The sequence shown here is derived from an EMBL/GenBank/DDBJ whole genome shotgun (WGS) entry which is preliminary data.</text>
</comment>
<evidence type="ECO:0000313" key="4">
    <source>
        <dbReference type="Proteomes" id="UP000796880"/>
    </source>
</evidence>
<dbReference type="Gene3D" id="3.90.1720.10">
    <property type="entry name" value="endopeptidase domain like (from Nostoc punctiforme)"/>
    <property type="match status" value="1"/>
</dbReference>
<dbReference type="PROSITE" id="PS51934">
    <property type="entry name" value="LRAT"/>
    <property type="match status" value="1"/>
</dbReference>
<sequence>MVWLSNKIGRDDLNPGDHIYTWRRGYYYSHHGIYGHDGRVIHLTRGPGRDGFSSSSSHPSDGPVLSSTLEEFLSGRGLRRFQYGVNAIKFLIKRAGTCTLAFSDPPEDVLRRASFLLTYGSGDYDLSNNNCEDFALYCRTELLDLKGTRKTGKSGQIASFVAAITTIFAYIIMPHGFLPTGFTGLSLMYWYFNYSIRLHFDAVSRVSYVLERVEVEEFRQLSCTESKSALYWYKFDSHPSYIGSHSLVFYSREHNSSMD</sequence>
<feature type="transmembrane region" description="Helical" evidence="1">
    <location>
        <begin position="155"/>
        <end position="172"/>
    </location>
</feature>
<evidence type="ECO:0000259" key="2">
    <source>
        <dbReference type="PROSITE" id="PS51934"/>
    </source>
</evidence>
<keyword evidence="1" id="KW-0812">Transmembrane</keyword>
<name>A0A8K0DRS8_9ROSA</name>
<dbReference type="Pfam" id="PF04970">
    <property type="entry name" value="LRAT"/>
    <property type="match status" value="1"/>
</dbReference>
<dbReference type="OrthoDB" id="68610at2759"/>
<reference evidence="3" key="1">
    <citation type="submission" date="2020-03" db="EMBL/GenBank/DDBJ databases">
        <title>A high-quality chromosome-level genome assembly of a woody plant with both climbing and erect habits, Rhamnella rubrinervis.</title>
        <authorList>
            <person name="Lu Z."/>
            <person name="Yang Y."/>
            <person name="Zhu X."/>
            <person name="Sun Y."/>
        </authorList>
    </citation>
    <scope>NUCLEOTIDE SEQUENCE</scope>
    <source>
        <strain evidence="3">BYM</strain>
        <tissue evidence="3">Leaf</tissue>
    </source>
</reference>
<proteinExistence type="predicted"/>
<dbReference type="InterPro" id="IPR007053">
    <property type="entry name" value="LRAT_dom"/>
</dbReference>
<evidence type="ECO:0000313" key="3">
    <source>
        <dbReference type="EMBL" id="KAF3433973.1"/>
    </source>
</evidence>
<dbReference type="Proteomes" id="UP000796880">
    <property type="component" value="Unassembled WGS sequence"/>
</dbReference>